<dbReference type="AlphaFoldDB" id="A0A0X3ARY5"/>
<reference evidence="2 3" key="1">
    <citation type="submission" date="2016-01" db="EMBL/GenBank/DDBJ databases">
        <authorList>
            <person name="McClelland M."/>
            <person name="Jain A."/>
            <person name="Saraogi P."/>
            <person name="Mendelson R."/>
            <person name="Westerman R."/>
            <person name="SanMiguel P."/>
            <person name="Csonka L."/>
        </authorList>
    </citation>
    <scope>NUCLEOTIDE SEQUENCE [LARGE SCALE GENOMIC DNA]</scope>
    <source>
        <strain evidence="2 3">R-53146</strain>
    </source>
</reference>
<keyword evidence="1" id="KW-1133">Transmembrane helix</keyword>
<proteinExistence type="predicted"/>
<protein>
    <recommendedName>
        <fullName evidence="4">TssN family type VI secretion system protein</fullName>
    </recommendedName>
</protein>
<evidence type="ECO:0008006" key="4">
    <source>
        <dbReference type="Google" id="ProtNLM"/>
    </source>
</evidence>
<dbReference type="InterPro" id="IPR035177">
    <property type="entry name" value="TssN"/>
</dbReference>
<feature type="transmembrane region" description="Helical" evidence="1">
    <location>
        <begin position="48"/>
        <end position="68"/>
    </location>
</feature>
<dbReference type="Pfam" id="PF17555">
    <property type="entry name" value="TssN"/>
    <property type="match status" value="1"/>
</dbReference>
<feature type="transmembrane region" description="Helical" evidence="1">
    <location>
        <begin position="109"/>
        <end position="134"/>
    </location>
</feature>
<organism evidence="2 3">
    <name type="scientific">Apibacter mensalis</name>
    <dbReference type="NCBI Taxonomy" id="1586267"/>
    <lineage>
        <taxon>Bacteria</taxon>
        <taxon>Pseudomonadati</taxon>
        <taxon>Bacteroidota</taxon>
        <taxon>Flavobacteriia</taxon>
        <taxon>Flavobacteriales</taxon>
        <taxon>Weeksellaceae</taxon>
        <taxon>Apibacter</taxon>
    </lineage>
</organism>
<dbReference type="EMBL" id="FCOR01000015">
    <property type="protein sequence ID" value="CVK17094.1"/>
    <property type="molecule type" value="Genomic_DNA"/>
</dbReference>
<feature type="transmembrane region" description="Helical" evidence="1">
    <location>
        <begin position="74"/>
        <end position="97"/>
    </location>
</feature>
<evidence type="ECO:0000256" key="1">
    <source>
        <dbReference type="SAM" id="Phobius"/>
    </source>
</evidence>
<sequence length="318" mass="37692">MKFKTYFKDLLDPSIIAGVLIILAISIIAFIFFSSKIESFKSTYKNKFIAYTIILVLVTALVIFIGSSEVFNNQLFVIFIFYQIVFFILGTIHCYIYRSYFDKFDNHSPWIEVLFSLIMIIYILMPFICIYTLIKGNTYVYNMMLSSLVFIIPTLIYITYNASISIPPKIYKTWQFPEEHAYPDPPESEYRDMVVITFIFHREPNSDIRTEFRAKAPIRMDFGRLFYHFVNDYNLRNPDSTINLFDENGEKQHWVFYLKSKYLGLPKFIKPDYPLYVNSIEENSVIICQRTPSLLNSEEELKYELEKSPNNEFENIKE</sequence>
<dbReference type="RefSeq" id="WP_055426265.1">
    <property type="nucleotide sequence ID" value="NZ_FCOR01000015.1"/>
</dbReference>
<keyword evidence="1" id="KW-0472">Membrane</keyword>
<keyword evidence="1" id="KW-0812">Transmembrane</keyword>
<dbReference type="OrthoDB" id="1024052at2"/>
<evidence type="ECO:0000313" key="3">
    <source>
        <dbReference type="Proteomes" id="UP000182761"/>
    </source>
</evidence>
<dbReference type="STRING" id="1586267.GCA_001418685_01963"/>
<dbReference type="Proteomes" id="UP000182761">
    <property type="component" value="Unassembled WGS sequence"/>
</dbReference>
<accession>A0A0X3ARY5</accession>
<feature type="transmembrane region" description="Helical" evidence="1">
    <location>
        <begin position="15"/>
        <end position="36"/>
    </location>
</feature>
<evidence type="ECO:0000313" key="2">
    <source>
        <dbReference type="EMBL" id="CVK17094.1"/>
    </source>
</evidence>
<name>A0A0X3ARY5_9FLAO</name>
<keyword evidence="3" id="KW-1185">Reference proteome</keyword>
<gene>
    <name evidence="2" type="ORF">Ga0061079_11560</name>
</gene>
<feature type="transmembrane region" description="Helical" evidence="1">
    <location>
        <begin position="140"/>
        <end position="160"/>
    </location>
</feature>